<feature type="non-terminal residue" evidence="2">
    <location>
        <position position="147"/>
    </location>
</feature>
<accession>T0Y801</accession>
<organism evidence="2">
    <name type="scientific">mine drainage metagenome</name>
    <dbReference type="NCBI Taxonomy" id="410659"/>
    <lineage>
        <taxon>unclassified sequences</taxon>
        <taxon>metagenomes</taxon>
        <taxon>ecological metagenomes</taxon>
    </lineage>
</organism>
<feature type="domain" description="Bacterial bifunctional deaminase-reductase C-terminal" evidence="1">
    <location>
        <begin position="3"/>
        <end position="146"/>
    </location>
</feature>
<proteinExistence type="predicted"/>
<dbReference type="SUPFAM" id="SSF53597">
    <property type="entry name" value="Dihydrofolate reductase-like"/>
    <property type="match status" value="1"/>
</dbReference>
<dbReference type="InterPro" id="IPR002734">
    <property type="entry name" value="RibDG_C"/>
</dbReference>
<evidence type="ECO:0000313" key="2">
    <source>
        <dbReference type="EMBL" id="EQD31261.1"/>
    </source>
</evidence>
<gene>
    <name evidence="2" type="ORF">B1B_18216</name>
</gene>
<dbReference type="GO" id="GO:0009231">
    <property type="term" value="P:riboflavin biosynthetic process"/>
    <property type="evidence" value="ECO:0007669"/>
    <property type="project" value="InterPro"/>
</dbReference>
<comment type="caution">
    <text evidence="2">The sequence shown here is derived from an EMBL/GenBank/DDBJ whole genome shotgun (WGS) entry which is preliminary data.</text>
</comment>
<dbReference type="AlphaFoldDB" id="T0Y801"/>
<evidence type="ECO:0000259" key="1">
    <source>
        <dbReference type="Pfam" id="PF01872"/>
    </source>
</evidence>
<sequence>MVRKVTANVYMTLDGRGAFPQYPGWDRPSREPGALFREMWIARYGDVTTVVMGRRSFLGHQKVWSGRARKPDDPPYMHDYSNFLDRTEKVCLSRHLTKTDWEKSRIAKGDLGRIIGQLKRKSGGNILIEGGPRIVQEVLRRNLADDY</sequence>
<protein>
    <submittedName>
        <fullName evidence="2">Dihydrofolate reductase</fullName>
    </submittedName>
</protein>
<dbReference type="Pfam" id="PF01872">
    <property type="entry name" value="RibD_C"/>
    <property type="match status" value="1"/>
</dbReference>
<name>T0Y801_9ZZZZ</name>
<dbReference type="InterPro" id="IPR024072">
    <property type="entry name" value="DHFR-like_dom_sf"/>
</dbReference>
<dbReference type="GO" id="GO:0008703">
    <property type="term" value="F:5-amino-6-(5-phosphoribosylamino)uracil reductase activity"/>
    <property type="evidence" value="ECO:0007669"/>
    <property type="project" value="InterPro"/>
</dbReference>
<dbReference type="EMBL" id="AUZY01012183">
    <property type="protein sequence ID" value="EQD31261.1"/>
    <property type="molecule type" value="Genomic_DNA"/>
</dbReference>
<dbReference type="Gene3D" id="3.40.430.10">
    <property type="entry name" value="Dihydrofolate Reductase, subunit A"/>
    <property type="match status" value="1"/>
</dbReference>
<reference evidence="2" key="2">
    <citation type="journal article" date="2014" name="ISME J.">
        <title>Microbial stratification in low pH oxic and suboxic macroscopic growths along an acid mine drainage.</title>
        <authorList>
            <person name="Mendez-Garcia C."/>
            <person name="Mesa V."/>
            <person name="Sprenger R.R."/>
            <person name="Richter M."/>
            <person name="Diez M.S."/>
            <person name="Solano J."/>
            <person name="Bargiela R."/>
            <person name="Golyshina O.V."/>
            <person name="Manteca A."/>
            <person name="Ramos J.L."/>
            <person name="Gallego J.R."/>
            <person name="Llorente I."/>
            <person name="Martins Dos Santos V.A."/>
            <person name="Jensen O.N."/>
            <person name="Pelaez A.I."/>
            <person name="Sanchez J."/>
            <person name="Ferrer M."/>
        </authorList>
    </citation>
    <scope>NUCLEOTIDE SEQUENCE</scope>
</reference>
<reference evidence="2" key="1">
    <citation type="submission" date="2013-08" db="EMBL/GenBank/DDBJ databases">
        <authorList>
            <person name="Mendez C."/>
            <person name="Richter M."/>
            <person name="Ferrer M."/>
            <person name="Sanchez J."/>
        </authorList>
    </citation>
    <scope>NUCLEOTIDE SEQUENCE</scope>
</reference>